<dbReference type="SUPFAM" id="SSF54862">
    <property type="entry name" value="4Fe-4S ferredoxins"/>
    <property type="match status" value="1"/>
</dbReference>
<dbReference type="InterPro" id="IPR050954">
    <property type="entry name" value="ET_IronSulfur_Cluster-Binding"/>
</dbReference>
<evidence type="ECO:0000256" key="5">
    <source>
        <dbReference type="ARBA" id="ARBA00022982"/>
    </source>
</evidence>
<dbReference type="GO" id="GO:0051539">
    <property type="term" value="F:4 iron, 4 sulfur cluster binding"/>
    <property type="evidence" value="ECO:0007669"/>
    <property type="project" value="UniProtKB-KW"/>
</dbReference>
<evidence type="ECO:0000256" key="1">
    <source>
        <dbReference type="ARBA" id="ARBA00022448"/>
    </source>
</evidence>
<dbReference type="GO" id="GO:0046872">
    <property type="term" value="F:metal ion binding"/>
    <property type="evidence" value="ECO:0007669"/>
    <property type="project" value="UniProtKB-KW"/>
</dbReference>
<dbReference type="Pfam" id="PF13247">
    <property type="entry name" value="Fer4_11"/>
    <property type="match status" value="1"/>
</dbReference>
<dbReference type="EMBL" id="PPUT01000003">
    <property type="protein sequence ID" value="RDC46424.1"/>
    <property type="molecule type" value="Genomic_DNA"/>
</dbReference>
<keyword evidence="6" id="KW-0408">Iron</keyword>
<organism evidence="9 10">
    <name type="scientific">Adlercreutzia equolifaciens subsp. celatus</name>
    <dbReference type="NCBI Taxonomy" id="394340"/>
    <lineage>
        <taxon>Bacteria</taxon>
        <taxon>Bacillati</taxon>
        <taxon>Actinomycetota</taxon>
        <taxon>Coriobacteriia</taxon>
        <taxon>Eggerthellales</taxon>
        <taxon>Eggerthellaceae</taxon>
        <taxon>Adlercreutzia</taxon>
    </lineage>
</organism>
<dbReference type="InterPro" id="IPR017900">
    <property type="entry name" value="4Fe4S_Fe_S_CS"/>
</dbReference>
<keyword evidence="7" id="KW-0411">Iron-sulfur</keyword>
<keyword evidence="5" id="KW-0249">Electron transport</keyword>
<dbReference type="PROSITE" id="PS00198">
    <property type="entry name" value="4FE4S_FER_1"/>
    <property type="match status" value="1"/>
</dbReference>
<feature type="domain" description="4Fe-4S ferredoxin-type" evidence="8">
    <location>
        <begin position="81"/>
        <end position="110"/>
    </location>
</feature>
<evidence type="ECO:0000313" key="10">
    <source>
        <dbReference type="Proteomes" id="UP000253805"/>
    </source>
</evidence>
<dbReference type="Proteomes" id="UP000253805">
    <property type="component" value="Unassembled WGS sequence"/>
</dbReference>
<dbReference type="PROSITE" id="PS51379">
    <property type="entry name" value="4FE4S_FER_2"/>
    <property type="match status" value="2"/>
</dbReference>
<protein>
    <submittedName>
        <fullName evidence="9">4Fe-4S ferredoxin</fullName>
    </submittedName>
</protein>
<evidence type="ECO:0000256" key="6">
    <source>
        <dbReference type="ARBA" id="ARBA00023004"/>
    </source>
</evidence>
<keyword evidence="3" id="KW-0479">Metal-binding</keyword>
<gene>
    <name evidence="9" type="ORF">C1850_02290</name>
</gene>
<keyword evidence="4" id="KW-0677">Repeat</keyword>
<reference evidence="9 10" key="1">
    <citation type="journal article" date="2018" name="Elife">
        <title>Discovery and characterization of a prevalent human gut bacterial enzyme sufficient for the inactivation of a family of plant toxins.</title>
        <authorList>
            <person name="Koppel N."/>
            <person name="Bisanz J.E."/>
            <person name="Pandelia M.E."/>
            <person name="Turnbaugh P.J."/>
            <person name="Balskus E.P."/>
        </authorList>
    </citation>
    <scope>NUCLEOTIDE SEQUENCE [LARGE SCALE GENOMIC DNA]</scope>
    <source>
        <strain evidence="9 10">OB21 GAM 11</strain>
    </source>
</reference>
<evidence type="ECO:0000313" key="9">
    <source>
        <dbReference type="EMBL" id="RDC46424.1"/>
    </source>
</evidence>
<dbReference type="Pfam" id="PF12800">
    <property type="entry name" value="Fer4_4"/>
    <property type="match status" value="1"/>
</dbReference>
<evidence type="ECO:0000256" key="3">
    <source>
        <dbReference type="ARBA" id="ARBA00022723"/>
    </source>
</evidence>
<dbReference type="AlphaFoldDB" id="A0A369P2U7"/>
<proteinExistence type="predicted"/>
<dbReference type="CDD" id="cd16371">
    <property type="entry name" value="DMSOR_beta_like"/>
    <property type="match status" value="1"/>
</dbReference>
<dbReference type="PANTHER" id="PTHR43177:SF5">
    <property type="entry name" value="ANAEROBIC DIMETHYL SULFOXIDE REDUCTASE CHAIN B-RELATED"/>
    <property type="match status" value="1"/>
</dbReference>
<sequence length="192" mass="20956">MSLGFYFDMTRCSGCAACRTACQDRFDLFEVGFAPRRVHRYQTGTFPSVAGHVTSVSCNHCEKPACVENCPTGAMFKNKDGLVLHDDDVCISCQTCLNVCPYGAPQYIEAENLVVKCDTCNALREGGYSPVCVDACPYRALEFGDLDELRSAHGDDLVQEVPALPSADVTGPNLLIKSREAALESGYREVTY</sequence>
<evidence type="ECO:0000256" key="2">
    <source>
        <dbReference type="ARBA" id="ARBA00022485"/>
    </source>
</evidence>
<keyword evidence="2" id="KW-0004">4Fe-4S</keyword>
<dbReference type="Gene3D" id="3.30.70.20">
    <property type="match status" value="2"/>
</dbReference>
<feature type="domain" description="4Fe-4S ferredoxin-type" evidence="8">
    <location>
        <begin position="49"/>
        <end position="80"/>
    </location>
</feature>
<dbReference type="InterPro" id="IPR017896">
    <property type="entry name" value="4Fe4S_Fe-S-bd"/>
</dbReference>
<evidence type="ECO:0000259" key="8">
    <source>
        <dbReference type="PROSITE" id="PS51379"/>
    </source>
</evidence>
<evidence type="ECO:0000256" key="7">
    <source>
        <dbReference type="ARBA" id="ARBA00023014"/>
    </source>
</evidence>
<dbReference type="PANTHER" id="PTHR43177">
    <property type="entry name" value="PROTEIN NRFC"/>
    <property type="match status" value="1"/>
</dbReference>
<name>A0A369P2U7_9ACTN</name>
<evidence type="ECO:0000256" key="4">
    <source>
        <dbReference type="ARBA" id="ARBA00022737"/>
    </source>
</evidence>
<comment type="caution">
    <text evidence="9">The sequence shown here is derived from an EMBL/GenBank/DDBJ whole genome shotgun (WGS) entry which is preliminary data.</text>
</comment>
<keyword evidence="1" id="KW-0813">Transport</keyword>
<accession>A0A369P2U7</accession>